<reference evidence="12" key="1">
    <citation type="submission" date="2020-01" db="EMBL/GenBank/DDBJ databases">
        <title>'Steroidobacter agaridevorans' sp. nov., agar-degrading bacteria isolated from rhizosphere soils.</title>
        <authorList>
            <person name="Ikenaga M."/>
            <person name="Kataoka M."/>
            <person name="Murouchi A."/>
            <person name="Katsuragi S."/>
            <person name="Sakai M."/>
        </authorList>
    </citation>
    <scope>NUCLEOTIDE SEQUENCE [LARGE SCALE GENOMIC DNA]</scope>
    <source>
        <strain evidence="12">YU21-B</strain>
    </source>
</reference>
<evidence type="ECO:0000256" key="5">
    <source>
        <dbReference type="ARBA" id="ARBA00022741"/>
    </source>
</evidence>
<dbReference type="Proteomes" id="UP000445000">
    <property type="component" value="Unassembled WGS sequence"/>
</dbReference>
<dbReference type="InterPro" id="IPR004358">
    <property type="entry name" value="Sig_transdc_His_kin-like_C"/>
</dbReference>
<evidence type="ECO:0000313" key="11">
    <source>
        <dbReference type="EMBL" id="GFE83836.1"/>
    </source>
</evidence>
<dbReference type="PROSITE" id="PS50109">
    <property type="entry name" value="HIS_KIN"/>
    <property type="match status" value="1"/>
</dbReference>
<gene>
    <name evidence="11" type="ORF">GCM10011487_58360</name>
</gene>
<keyword evidence="9" id="KW-0812">Transmembrane</keyword>
<keyword evidence="12" id="KW-1185">Reference proteome</keyword>
<keyword evidence="4" id="KW-0808">Transferase</keyword>
<dbReference type="InterPro" id="IPR036890">
    <property type="entry name" value="HATPase_C_sf"/>
</dbReference>
<evidence type="ECO:0000256" key="8">
    <source>
        <dbReference type="ARBA" id="ARBA00023012"/>
    </source>
</evidence>
<dbReference type="Gene3D" id="3.30.565.10">
    <property type="entry name" value="Histidine kinase-like ATPase, C-terminal domain"/>
    <property type="match status" value="1"/>
</dbReference>
<keyword evidence="3" id="KW-0597">Phosphoprotein</keyword>
<dbReference type="Gene3D" id="1.10.287.130">
    <property type="match status" value="1"/>
</dbReference>
<comment type="catalytic activity">
    <reaction evidence="1">
        <text>ATP + protein L-histidine = ADP + protein N-phospho-L-histidine.</text>
        <dbReference type="EC" id="2.7.13.3"/>
    </reaction>
</comment>
<evidence type="ECO:0000256" key="3">
    <source>
        <dbReference type="ARBA" id="ARBA00022553"/>
    </source>
</evidence>
<dbReference type="SUPFAM" id="SSF47384">
    <property type="entry name" value="Homodimeric domain of signal transducing histidine kinase"/>
    <property type="match status" value="1"/>
</dbReference>
<dbReference type="InterPro" id="IPR005467">
    <property type="entry name" value="His_kinase_dom"/>
</dbReference>
<evidence type="ECO:0000256" key="6">
    <source>
        <dbReference type="ARBA" id="ARBA00022777"/>
    </source>
</evidence>
<dbReference type="RefSeq" id="WP_161815457.1">
    <property type="nucleotide sequence ID" value="NZ_BLJN01000007.1"/>
</dbReference>
<evidence type="ECO:0000313" key="12">
    <source>
        <dbReference type="Proteomes" id="UP000445000"/>
    </source>
</evidence>
<dbReference type="InterPro" id="IPR003661">
    <property type="entry name" value="HisK_dim/P_dom"/>
</dbReference>
<dbReference type="PANTHER" id="PTHR43065:SF10">
    <property type="entry name" value="PEROXIDE STRESS-ACTIVATED HISTIDINE KINASE MAK3"/>
    <property type="match status" value="1"/>
</dbReference>
<dbReference type="GO" id="GO:0000155">
    <property type="term" value="F:phosphorelay sensor kinase activity"/>
    <property type="evidence" value="ECO:0007669"/>
    <property type="project" value="InterPro"/>
</dbReference>
<dbReference type="SMART" id="SM00388">
    <property type="entry name" value="HisKA"/>
    <property type="match status" value="1"/>
</dbReference>
<keyword evidence="6" id="KW-0418">Kinase</keyword>
<dbReference type="InterPro" id="IPR003594">
    <property type="entry name" value="HATPase_dom"/>
</dbReference>
<sequence length="373" mass="41901">MNRARVGWLLFVTLLVMAAVPLLASFYLLEATLRTSLDLGFNEDVARVLEQSSVNLRALGKLDSAQREHYRAQFDDVEALRQIYLAPELVSQSIEKPLKIYFGLGLGMAVLVSLAVATLLSRRVANSYRTAVDELLHQREQVRYLREMSSWQELAKMLAHEIKNPLTPIEVLVTSLSKAYQSKTSEEFVTHLNATETMVAEELQQLKSTVNKFSEFARLPQVQPTRANVLELLRQQLRAISNTLSSTALELREPTGVADLYADVDAPLFRQVLVNLVRNGVEANPGREVRFAISVGADERNVEVRVMNDGDPVRAEIAPRIFDPYFSTHASKDNMGLGLAIVKKIVIEHRGDIRYQERDGHPQFVITLPRAPA</sequence>
<proteinExistence type="predicted"/>
<evidence type="ECO:0000256" key="4">
    <source>
        <dbReference type="ARBA" id="ARBA00022679"/>
    </source>
</evidence>
<dbReference type="InterPro" id="IPR036097">
    <property type="entry name" value="HisK_dim/P_sf"/>
</dbReference>
<keyword evidence="9" id="KW-0472">Membrane</keyword>
<dbReference type="PANTHER" id="PTHR43065">
    <property type="entry name" value="SENSOR HISTIDINE KINASE"/>
    <property type="match status" value="1"/>
</dbReference>
<keyword evidence="7" id="KW-0067">ATP-binding</keyword>
<protein>
    <recommendedName>
        <fullName evidence="2">histidine kinase</fullName>
        <ecNumber evidence="2">2.7.13.3</ecNumber>
    </recommendedName>
</protein>
<organism evidence="11 12">
    <name type="scientific">Steroidobacter agaridevorans</name>
    <dbReference type="NCBI Taxonomy" id="2695856"/>
    <lineage>
        <taxon>Bacteria</taxon>
        <taxon>Pseudomonadati</taxon>
        <taxon>Pseudomonadota</taxon>
        <taxon>Gammaproteobacteria</taxon>
        <taxon>Steroidobacterales</taxon>
        <taxon>Steroidobacteraceae</taxon>
        <taxon>Steroidobacter</taxon>
    </lineage>
</organism>
<evidence type="ECO:0000256" key="7">
    <source>
        <dbReference type="ARBA" id="ARBA00022840"/>
    </source>
</evidence>
<dbReference type="SMART" id="SM00387">
    <property type="entry name" value="HATPase_c"/>
    <property type="match status" value="1"/>
</dbReference>
<keyword evidence="5" id="KW-0547">Nucleotide-binding</keyword>
<feature type="transmembrane region" description="Helical" evidence="9">
    <location>
        <begin position="100"/>
        <end position="120"/>
    </location>
</feature>
<dbReference type="GO" id="GO:0005524">
    <property type="term" value="F:ATP binding"/>
    <property type="evidence" value="ECO:0007669"/>
    <property type="project" value="UniProtKB-KW"/>
</dbReference>
<dbReference type="EMBL" id="BLJN01000007">
    <property type="protein sequence ID" value="GFE83836.1"/>
    <property type="molecule type" value="Genomic_DNA"/>
</dbReference>
<evidence type="ECO:0000256" key="1">
    <source>
        <dbReference type="ARBA" id="ARBA00000085"/>
    </source>
</evidence>
<comment type="caution">
    <text evidence="11">The sequence shown here is derived from an EMBL/GenBank/DDBJ whole genome shotgun (WGS) entry which is preliminary data.</text>
</comment>
<evidence type="ECO:0000259" key="10">
    <source>
        <dbReference type="PROSITE" id="PS50109"/>
    </source>
</evidence>
<dbReference type="Pfam" id="PF02518">
    <property type="entry name" value="HATPase_c"/>
    <property type="match status" value="1"/>
</dbReference>
<feature type="transmembrane region" description="Helical" evidence="9">
    <location>
        <begin position="7"/>
        <end position="29"/>
    </location>
</feature>
<dbReference type="PRINTS" id="PR00344">
    <property type="entry name" value="BCTRLSENSOR"/>
</dbReference>
<keyword evidence="8" id="KW-0902">Two-component regulatory system</keyword>
<evidence type="ECO:0000256" key="9">
    <source>
        <dbReference type="SAM" id="Phobius"/>
    </source>
</evidence>
<dbReference type="AlphaFoldDB" id="A0A829YMW2"/>
<feature type="domain" description="Histidine kinase" evidence="10">
    <location>
        <begin position="157"/>
        <end position="372"/>
    </location>
</feature>
<keyword evidence="9" id="KW-1133">Transmembrane helix</keyword>
<dbReference type="SUPFAM" id="SSF55874">
    <property type="entry name" value="ATPase domain of HSP90 chaperone/DNA topoisomerase II/histidine kinase"/>
    <property type="match status" value="1"/>
</dbReference>
<evidence type="ECO:0000256" key="2">
    <source>
        <dbReference type="ARBA" id="ARBA00012438"/>
    </source>
</evidence>
<dbReference type="EC" id="2.7.13.3" evidence="2"/>
<name>A0A829YMW2_9GAMM</name>
<accession>A0A829YMW2</accession>
<dbReference type="CDD" id="cd00082">
    <property type="entry name" value="HisKA"/>
    <property type="match status" value="1"/>
</dbReference>